<accession>A0A023BBE0</accession>
<dbReference type="EMBL" id="AFNH02000191">
    <property type="protein sequence ID" value="EZG79515.1"/>
    <property type="molecule type" value="Genomic_DNA"/>
</dbReference>
<proteinExistence type="predicted"/>
<gene>
    <name evidence="1" type="ORF">GNI_025710</name>
</gene>
<dbReference type="AlphaFoldDB" id="A0A023BBE0"/>
<dbReference type="Proteomes" id="UP000019763">
    <property type="component" value="Unassembled WGS sequence"/>
</dbReference>
<comment type="caution">
    <text evidence="1">The sequence shown here is derived from an EMBL/GenBank/DDBJ whole genome shotgun (WGS) entry which is preliminary data.</text>
</comment>
<keyword evidence="2" id="KW-1185">Reference proteome</keyword>
<sequence length="143" mass="16354">MARATKDERATLATVIRILDEKSDPRWGDRLQRARNLVDETTVDIETLIDKWYCVGGLPAVQDLMAAERELLDTTWPRSGPLLDFIDDLRKLISLACNLRHRLGHPPWYYSEVVAQRIRLTAPQGAVVPTDLTQLSDLLEWMT</sequence>
<name>A0A023BBE0_GRENI</name>
<dbReference type="RefSeq" id="XP_011134421.1">
    <property type="nucleotide sequence ID" value="XM_011136119.1"/>
</dbReference>
<dbReference type="GeneID" id="22911149"/>
<protein>
    <submittedName>
        <fullName evidence="1">Uncharacterized protein</fullName>
    </submittedName>
</protein>
<organism evidence="1 2">
    <name type="scientific">Gregarina niphandrodes</name>
    <name type="common">Septate eugregarine</name>
    <dbReference type="NCBI Taxonomy" id="110365"/>
    <lineage>
        <taxon>Eukaryota</taxon>
        <taxon>Sar</taxon>
        <taxon>Alveolata</taxon>
        <taxon>Apicomplexa</taxon>
        <taxon>Conoidasida</taxon>
        <taxon>Gregarinasina</taxon>
        <taxon>Eugregarinorida</taxon>
        <taxon>Gregarinidae</taxon>
        <taxon>Gregarina</taxon>
    </lineage>
</organism>
<evidence type="ECO:0000313" key="2">
    <source>
        <dbReference type="Proteomes" id="UP000019763"/>
    </source>
</evidence>
<dbReference type="VEuPathDB" id="CryptoDB:GNI_025710"/>
<evidence type="ECO:0000313" key="1">
    <source>
        <dbReference type="EMBL" id="EZG79515.1"/>
    </source>
</evidence>
<reference evidence="1" key="1">
    <citation type="submission" date="2013-12" db="EMBL/GenBank/DDBJ databases">
        <authorList>
            <person name="Omoto C.K."/>
            <person name="Sibley D."/>
            <person name="Venepally P."/>
            <person name="Hadjithomas M."/>
            <person name="Karamycheva S."/>
            <person name="Brunk B."/>
            <person name="Roos D."/>
            <person name="Caler E."/>
            <person name="Lorenzi H."/>
        </authorList>
    </citation>
    <scope>NUCLEOTIDE SEQUENCE</scope>
</reference>